<gene>
    <name evidence="2" type="ORF">SAMN04489724_0099</name>
</gene>
<dbReference type="EMBL" id="FPBF01000010">
    <property type="protein sequence ID" value="SFU19097.1"/>
    <property type="molecule type" value="Genomic_DNA"/>
</dbReference>
<feature type="region of interest" description="Disordered" evidence="1">
    <location>
        <begin position="181"/>
        <end position="200"/>
    </location>
</feature>
<sequence length="466" mass="51140">MSAFLNYSFLPDAVFVNSKDNLKLVVQNPISGKPITFKSGRGGDTIAVTFPFGDNQDDLVTNLNFGSGDVPTPFTVDKNGENFVVTVTEDTTLDPGETIQITFNDIPINNVKGTAVIDIHEFIGANSGTTSVPVTKKAQELGVIIWLDPLVVGLDQKSNLQFKSAASTKVVISGYPDGKGEKSFETPPYSNSDAVGVGSDTDSQRTYVATAWAGGNQSPPESITLTQVPPLITVFNPMEEQTVGADEEITLTWKEMFGSSSEMKWLQTRKTNVLAPFTSNPGMELTDLYNIGNHNAQFMPESVTYSLLIHGFKKPAQHDFVFKVKPVQLVFLKYKKDDLTEIAFALDPMHWKAVDASYGNNSLTLKIYQPGFTQDVFYLNTEDTTHPMIQFFEIVDGNLSWITANLKSLRLDPGDITIEEEKIKKGIYTIPKDATSVTLTGIGNNGQTVRSVLEIPQSVGKEKMQH</sequence>
<protein>
    <submittedName>
        <fullName evidence="2">Uncharacterized protein</fullName>
    </submittedName>
</protein>
<accession>A0A1I7E578</accession>
<reference evidence="3" key="1">
    <citation type="submission" date="2016-10" db="EMBL/GenBank/DDBJ databases">
        <authorList>
            <person name="Varghese N."/>
            <person name="Submissions S."/>
        </authorList>
    </citation>
    <scope>NUCLEOTIDE SEQUENCE [LARGE SCALE GENOMIC DNA]</scope>
    <source>
        <strain evidence="3">DSM 23445</strain>
    </source>
</reference>
<dbReference type="Proteomes" id="UP000199673">
    <property type="component" value="Unassembled WGS sequence"/>
</dbReference>
<evidence type="ECO:0000256" key="1">
    <source>
        <dbReference type="SAM" id="MobiDB-lite"/>
    </source>
</evidence>
<name>A0A1I7E578_9BACT</name>
<evidence type="ECO:0000313" key="3">
    <source>
        <dbReference type="Proteomes" id="UP000199673"/>
    </source>
</evidence>
<dbReference type="OrthoDB" id="6188304at2"/>
<keyword evidence="3" id="KW-1185">Reference proteome</keyword>
<organism evidence="2 3">
    <name type="scientific">Algoriphagus locisalis</name>
    <dbReference type="NCBI Taxonomy" id="305507"/>
    <lineage>
        <taxon>Bacteria</taxon>
        <taxon>Pseudomonadati</taxon>
        <taxon>Bacteroidota</taxon>
        <taxon>Cytophagia</taxon>
        <taxon>Cytophagales</taxon>
        <taxon>Cyclobacteriaceae</taxon>
        <taxon>Algoriphagus</taxon>
    </lineage>
</organism>
<dbReference type="STRING" id="305507.SAMN04489724_0099"/>
<evidence type="ECO:0000313" key="2">
    <source>
        <dbReference type="EMBL" id="SFU19097.1"/>
    </source>
</evidence>
<dbReference type="AlphaFoldDB" id="A0A1I7E578"/>
<proteinExistence type="predicted"/>
<dbReference type="RefSeq" id="WP_091698123.1">
    <property type="nucleotide sequence ID" value="NZ_FPBF01000010.1"/>
</dbReference>